<evidence type="ECO:0000256" key="1">
    <source>
        <dbReference type="ARBA" id="ARBA00001954"/>
    </source>
</evidence>
<protein>
    <submittedName>
        <fullName evidence="6">Protein AmbD</fullName>
    </submittedName>
</protein>
<evidence type="ECO:0000256" key="2">
    <source>
        <dbReference type="ARBA" id="ARBA00023002"/>
    </source>
</evidence>
<dbReference type="GO" id="GO:0017000">
    <property type="term" value="P:antibiotic biosynthetic process"/>
    <property type="evidence" value="ECO:0007669"/>
    <property type="project" value="UniProtKB-KW"/>
</dbReference>
<dbReference type="EMBL" id="BSQG01000012">
    <property type="protein sequence ID" value="GLU50150.1"/>
    <property type="molecule type" value="Genomic_DNA"/>
</dbReference>
<gene>
    <name evidence="6" type="primary">ambD</name>
    <name evidence="6" type="ORF">Nans01_45010</name>
</gene>
<organism evidence="6 7">
    <name type="scientific">Nocardiopsis ansamitocini</name>
    <dbReference type="NCBI Taxonomy" id="1670832"/>
    <lineage>
        <taxon>Bacteria</taxon>
        <taxon>Bacillati</taxon>
        <taxon>Actinomycetota</taxon>
        <taxon>Actinomycetes</taxon>
        <taxon>Streptosporangiales</taxon>
        <taxon>Nocardiopsidaceae</taxon>
        <taxon>Nocardiopsis</taxon>
    </lineage>
</organism>
<dbReference type="Gene3D" id="3.60.130.10">
    <property type="entry name" value="Clavaminate synthase-like"/>
    <property type="match status" value="1"/>
</dbReference>
<evidence type="ECO:0000256" key="3">
    <source>
        <dbReference type="ARBA" id="ARBA00023004"/>
    </source>
</evidence>
<dbReference type="RefSeq" id="WP_285761690.1">
    <property type="nucleotide sequence ID" value="NZ_BSQG01000012.1"/>
</dbReference>
<accession>A0A9W6ULJ9</accession>
<evidence type="ECO:0000313" key="6">
    <source>
        <dbReference type="EMBL" id="GLU50150.1"/>
    </source>
</evidence>
<reference evidence="6" key="1">
    <citation type="submission" date="2023-02" db="EMBL/GenBank/DDBJ databases">
        <title>Nocardiopsis ansamitocini NBRC 112285.</title>
        <authorList>
            <person name="Ichikawa N."/>
            <person name="Sato H."/>
            <person name="Tonouchi N."/>
        </authorList>
    </citation>
    <scope>NUCLEOTIDE SEQUENCE</scope>
    <source>
        <strain evidence="6">NBRC 112285</strain>
    </source>
</reference>
<name>A0A9W6ULJ9_9ACTN</name>
<evidence type="ECO:0000256" key="4">
    <source>
        <dbReference type="ARBA" id="ARBA00023194"/>
    </source>
</evidence>
<keyword evidence="3" id="KW-0408">Iron</keyword>
<dbReference type="AlphaFoldDB" id="A0A9W6ULJ9"/>
<keyword evidence="2" id="KW-0560">Oxidoreductase</keyword>
<dbReference type="PANTHER" id="PTHR10696">
    <property type="entry name" value="GAMMA-BUTYROBETAINE HYDROXYLASE-RELATED"/>
    <property type="match status" value="1"/>
</dbReference>
<comment type="cofactor">
    <cofactor evidence="1">
        <name>Fe(2+)</name>
        <dbReference type="ChEBI" id="CHEBI:29033"/>
    </cofactor>
</comment>
<dbReference type="InterPro" id="IPR050411">
    <property type="entry name" value="AlphaKG_dependent_hydroxylases"/>
</dbReference>
<feature type="domain" description="TauD/TfdA-like" evidence="5">
    <location>
        <begin position="31"/>
        <end position="314"/>
    </location>
</feature>
<dbReference type="GO" id="GO:0016491">
    <property type="term" value="F:oxidoreductase activity"/>
    <property type="evidence" value="ECO:0007669"/>
    <property type="project" value="UniProtKB-KW"/>
</dbReference>
<keyword evidence="4" id="KW-0045">Antibiotic biosynthesis</keyword>
<sequence>MIPDENITCRPLHDEPFLLRVNGGGAEERLDAWIAARREWVISQLNTYGAVLFRGFSVNGPEEFGRAARALSPELLDYLERAAPRIEVADRVFTSTEFAQDQWIPFHHEMSYSHNWPSRLYFYCDVPPATGGATPVASERAVLPQIPQSIRQRFEERGVRYVRNYGPHIDLPWQEAFQTTDRAEAEEYCRRAGTEFSWVGNDGLRTTSVRQAVSAHPVTGEAVWFNHAHLFHVSNLPAEISSMLVEEFGFEGLPRNAYYGDGEPIEDEVVDLIRELYRDAAVSYDWERGDVLVVDNFLAAHAREPFTGKRRILVAMSDLHTNRGHQ</sequence>
<dbReference type="Proteomes" id="UP001165092">
    <property type="component" value="Unassembled WGS sequence"/>
</dbReference>
<comment type="caution">
    <text evidence="6">The sequence shown here is derived from an EMBL/GenBank/DDBJ whole genome shotgun (WGS) entry which is preliminary data.</text>
</comment>
<keyword evidence="7" id="KW-1185">Reference proteome</keyword>
<evidence type="ECO:0000259" key="5">
    <source>
        <dbReference type="Pfam" id="PF02668"/>
    </source>
</evidence>
<dbReference type="InterPro" id="IPR042098">
    <property type="entry name" value="TauD-like_sf"/>
</dbReference>
<evidence type="ECO:0000313" key="7">
    <source>
        <dbReference type="Proteomes" id="UP001165092"/>
    </source>
</evidence>
<dbReference type="Pfam" id="PF02668">
    <property type="entry name" value="TauD"/>
    <property type="match status" value="1"/>
</dbReference>
<dbReference type="InterPro" id="IPR003819">
    <property type="entry name" value="TauD/TfdA-like"/>
</dbReference>
<proteinExistence type="predicted"/>
<dbReference type="PANTHER" id="PTHR10696:SF56">
    <property type="entry name" value="TAUD_TFDA-LIKE DOMAIN-CONTAINING PROTEIN"/>
    <property type="match status" value="1"/>
</dbReference>
<dbReference type="SUPFAM" id="SSF51197">
    <property type="entry name" value="Clavaminate synthase-like"/>
    <property type="match status" value="1"/>
</dbReference>